<feature type="compositionally biased region" description="Gly residues" evidence="2">
    <location>
        <begin position="119"/>
        <end position="129"/>
    </location>
</feature>
<evidence type="ECO:0000256" key="1">
    <source>
        <dbReference type="SAM" id="Coils"/>
    </source>
</evidence>
<dbReference type="AlphaFoldDB" id="A0A7S0E743"/>
<feature type="region of interest" description="Disordered" evidence="2">
    <location>
        <begin position="118"/>
        <end position="150"/>
    </location>
</feature>
<protein>
    <submittedName>
        <fullName evidence="3">Uncharacterized protein</fullName>
    </submittedName>
</protein>
<reference evidence="3" key="1">
    <citation type="submission" date="2021-01" db="EMBL/GenBank/DDBJ databases">
        <authorList>
            <person name="Corre E."/>
            <person name="Pelletier E."/>
            <person name="Niang G."/>
            <person name="Scheremetjew M."/>
            <person name="Finn R."/>
            <person name="Kale V."/>
            <person name="Holt S."/>
            <person name="Cochrane G."/>
            <person name="Meng A."/>
            <person name="Brown T."/>
            <person name="Cohen L."/>
        </authorList>
    </citation>
    <scope>NUCLEOTIDE SEQUENCE</scope>
    <source>
        <strain evidence="3">CCMP325</strain>
    </source>
</reference>
<feature type="coiled-coil region" evidence="1">
    <location>
        <begin position="169"/>
        <end position="214"/>
    </location>
</feature>
<evidence type="ECO:0000313" key="3">
    <source>
        <dbReference type="EMBL" id="CAD8473483.1"/>
    </source>
</evidence>
<name>A0A7S0E743_9CRYP</name>
<sequence>MLNVEGISWKLFGIAGGIFIVLLISSASQHAGSNMNLSLLQRNEKFQQLFETPLAYKQSLYGIPARSIDTYGTGVPGVAKEVQPPGFFTTSRGDGGIRVSDQFLQPIQLNSVDSVNRGIGQGARAGGSSGPAPASSSTTPTSSTASLPADHTWEAPYGNFKDISLGLESEVTEKKLADMEQKLQKYRDESREELDSVERKLWKEKQRISDLMREKRILGTSLQSLQFKWKHGGWPVKGARGPTGLTGVRGPAGSNGAGGVEGPRGPRGTSGKTIVIKKTIDEHDNKAALKKIVQKDIQRLYGTSNVLAHLKHEISKMRLLKSQDNMIIQKLKKARRIGAGWTTGKITTR</sequence>
<organism evidence="3">
    <name type="scientific">Hanusia phi</name>
    <dbReference type="NCBI Taxonomy" id="3032"/>
    <lineage>
        <taxon>Eukaryota</taxon>
        <taxon>Cryptophyceae</taxon>
        <taxon>Pyrenomonadales</taxon>
        <taxon>Geminigeraceae</taxon>
        <taxon>Hanusia</taxon>
    </lineage>
</organism>
<gene>
    <name evidence="3" type="ORF">HPHI1048_LOCUS4752</name>
</gene>
<evidence type="ECO:0000256" key="2">
    <source>
        <dbReference type="SAM" id="MobiDB-lite"/>
    </source>
</evidence>
<feature type="compositionally biased region" description="Gly residues" evidence="2">
    <location>
        <begin position="253"/>
        <end position="262"/>
    </location>
</feature>
<proteinExistence type="predicted"/>
<feature type="region of interest" description="Disordered" evidence="2">
    <location>
        <begin position="240"/>
        <end position="271"/>
    </location>
</feature>
<keyword evidence="1" id="KW-0175">Coiled coil</keyword>
<accession>A0A7S0E743</accession>
<feature type="compositionally biased region" description="Low complexity" evidence="2">
    <location>
        <begin position="130"/>
        <end position="149"/>
    </location>
</feature>
<dbReference type="EMBL" id="HBEO01006734">
    <property type="protein sequence ID" value="CAD8473483.1"/>
    <property type="molecule type" value="Transcribed_RNA"/>
</dbReference>